<name>A0A1M5CKX2_9GAMM</name>
<dbReference type="AlphaFoldDB" id="A0A1M5CKX2"/>
<dbReference type="EMBL" id="FQVF01000009">
    <property type="protein sequence ID" value="SHF55257.1"/>
    <property type="molecule type" value="Genomic_DNA"/>
</dbReference>
<protein>
    <submittedName>
        <fullName evidence="1">Uncharacterized protein</fullName>
    </submittedName>
</protein>
<evidence type="ECO:0000313" key="2">
    <source>
        <dbReference type="Proteomes" id="UP000184517"/>
    </source>
</evidence>
<dbReference type="STRING" id="1122206.SAMN02745753_02169"/>
<organism evidence="1 2">
    <name type="scientific">Marinomonas polaris DSM 16579</name>
    <dbReference type="NCBI Taxonomy" id="1122206"/>
    <lineage>
        <taxon>Bacteria</taxon>
        <taxon>Pseudomonadati</taxon>
        <taxon>Pseudomonadota</taxon>
        <taxon>Gammaproteobacteria</taxon>
        <taxon>Oceanospirillales</taxon>
        <taxon>Oceanospirillaceae</taxon>
        <taxon>Marinomonas</taxon>
    </lineage>
</organism>
<evidence type="ECO:0000313" key="1">
    <source>
        <dbReference type="EMBL" id="SHF55257.1"/>
    </source>
</evidence>
<keyword evidence="2" id="KW-1185">Reference proteome</keyword>
<dbReference type="Proteomes" id="UP000184517">
    <property type="component" value="Unassembled WGS sequence"/>
</dbReference>
<dbReference type="RefSeq" id="WP_072839723.1">
    <property type="nucleotide sequence ID" value="NZ_FQVF01000009.1"/>
</dbReference>
<proteinExistence type="predicted"/>
<sequence>MDSQQQYEALLAKWGYADTTVEDHARRQRRARRVKAVVTFFKATVKAIKKVSARPQQLGQTSN</sequence>
<gene>
    <name evidence="1" type="ORF">SAMN02745753_02169</name>
</gene>
<accession>A0A1M5CKX2</accession>
<reference evidence="2" key="1">
    <citation type="submission" date="2016-11" db="EMBL/GenBank/DDBJ databases">
        <authorList>
            <person name="Varghese N."/>
            <person name="Submissions S."/>
        </authorList>
    </citation>
    <scope>NUCLEOTIDE SEQUENCE [LARGE SCALE GENOMIC DNA]</scope>
    <source>
        <strain evidence="2">DSM 16579</strain>
    </source>
</reference>